<dbReference type="PANTHER" id="PTHR47221">
    <property type="entry name" value="FIBRINOGEN ALPHA CHAIN"/>
    <property type="match status" value="1"/>
</dbReference>
<keyword evidence="3" id="KW-1015">Disulfide bond</keyword>
<protein>
    <submittedName>
        <fullName evidence="6">Fibrinogen-like protein 1</fullName>
    </submittedName>
</protein>
<evidence type="ECO:0000256" key="3">
    <source>
        <dbReference type="ARBA" id="ARBA00023157"/>
    </source>
</evidence>
<dbReference type="Proteomes" id="UP000727407">
    <property type="component" value="Unassembled WGS sequence"/>
</dbReference>
<dbReference type="GO" id="GO:0072377">
    <property type="term" value="P:blood coagulation, common pathway"/>
    <property type="evidence" value="ECO:0007669"/>
    <property type="project" value="TreeGrafter"/>
</dbReference>
<keyword evidence="7" id="KW-1185">Reference proteome</keyword>
<feature type="domain" description="Fibrinogen C-terminal" evidence="5">
    <location>
        <begin position="1"/>
        <end position="52"/>
    </location>
</feature>
<dbReference type="GO" id="GO:0070527">
    <property type="term" value="P:platelet aggregation"/>
    <property type="evidence" value="ECO:0007669"/>
    <property type="project" value="TreeGrafter"/>
</dbReference>
<dbReference type="Pfam" id="PF00147">
    <property type="entry name" value="Fibrinogen_C"/>
    <property type="match status" value="1"/>
</dbReference>
<dbReference type="NCBIfam" id="NF040941">
    <property type="entry name" value="GGGWT_bact"/>
    <property type="match status" value="1"/>
</dbReference>
<feature type="non-terminal residue" evidence="6">
    <location>
        <position position="52"/>
    </location>
</feature>
<dbReference type="InterPro" id="IPR002181">
    <property type="entry name" value="Fibrinogen_a/b/g_C_dom"/>
</dbReference>
<evidence type="ECO:0000256" key="1">
    <source>
        <dbReference type="ARBA" id="ARBA00004613"/>
    </source>
</evidence>
<evidence type="ECO:0000256" key="2">
    <source>
        <dbReference type="ARBA" id="ARBA00022525"/>
    </source>
</evidence>
<evidence type="ECO:0000259" key="5">
    <source>
        <dbReference type="PROSITE" id="PS51406"/>
    </source>
</evidence>
<dbReference type="GO" id="GO:0005201">
    <property type="term" value="F:extracellular matrix structural constituent"/>
    <property type="evidence" value="ECO:0007669"/>
    <property type="project" value="TreeGrafter"/>
</dbReference>
<organism evidence="6 7">
    <name type="scientific">Clarias magur</name>
    <name type="common">Asian catfish</name>
    <name type="synonym">Macropteronotus magur</name>
    <dbReference type="NCBI Taxonomy" id="1594786"/>
    <lineage>
        <taxon>Eukaryota</taxon>
        <taxon>Metazoa</taxon>
        <taxon>Chordata</taxon>
        <taxon>Craniata</taxon>
        <taxon>Vertebrata</taxon>
        <taxon>Euteleostomi</taxon>
        <taxon>Actinopterygii</taxon>
        <taxon>Neopterygii</taxon>
        <taxon>Teleostei</taxon>
        <taxon>Ostariophysi</taxon>
        <taxon>Siluriformes</taxon>
        <taxon>Clariidae</taxon>
        <taxon>Clarias</taxon>
    </lineage>
</organism>
<dbReference type="SUPFAM" id="SSF56496">
    <property type="entry name" value="Fibrinogen C-terminal domain-like"/>
    <property type="match status" value="1"/>
</dbReference>
<dbReference type="GO" id="GO:0030674">
    <property type="term" value="F:protein-macromolecule adaptor activity"/>
    <property type="evidence" value="ECO:0007669"/>
    <property type="project" value="TreeGrafter"/>
</dbReference>
<gene>
    <name evidence="6" type="ORF">DAT39_013836</name>
</gene>
<evidence type="ECO:0000313" key="7">
    <source>
        <dbReference type="Proteomes" id="UP000727407"/>
    </source>
</evidence>
<dbReference type="PROSITE" id="PS51406">
    <property type="entry name" value="FIBRINOGEN_C_2"/>
    <property type="match status" value="1"/>
</dbReference>
<keyword evidence="2" id="KW-0964">Secreted</keyword>
<dbReference type="InterPro" id="IPR036056">
    <property type="entry name" value="Fibrinogen-like_C"/>
</dbReference>
<dbReference type="AlphaFoldDB" id="A0A8J4WY70"/>
<proteinExistence type="predicted"/>
<dbReference type="PANTHER" id="PTHR47221:SF5">
    <property type="entry name" value="FIBRINOGEN C-TERMINAL DOMAIN-CONTAINING PROTEIN"/>
    <property type="match status" value="1"/>
</dbReference>
<comment type="caution">
    <text evidence="6">The sequence shown here is derived from an EMBL/GenBank/DDBJ whole genome shotgun (WGS) entry which is preliminary data.</text>
</comment>
<feature type="non-terminal residue" evidence="6">
    <location>
        <position position="1"/>
    </location>
</feature>
<name>A0A8J4WY70_CLAMG</name>
<sequence length="52" mass="5924">CAQIFNNGYNKSGFYMIKPEKSPAKIRVYCDMNDGGGWTVLQRRSDGKESFD</sequence>
<keyword evidence="4" id="KW-0325">Glycoprotein</keyword>
<evidence type="ECO:0000313" key="6">
    <source>
        <dbReference type="EMBL" id="KAF5896459.1"/>
    </source>
</evidence>
<dbReference type="InterPro" id="IPR014716">
    <property type="entry name" value="Fibrinogen_a/b/g_C_1"/>
</dbReference>
<dbReference type="InterPro" id="IPR037579">
    <property type="entry name" value="FIB_ANG-like"/>
</dbReference>
<dbReference type="EMBL" id="QNUK01000275">
    <property type="protein sequence ID" value="KAF5896459.1"/>
    <property type="molecule type" value="Genomic_DNA"/>
</dbReference>
<dbReference type="GO" id="GO:0005577">
    <property type="term" value="C:fibrinogen complex"/>
    <property type="evidence" value="ECO:0007669"/>
    <property type="project" value="TreeGrafter"/>
</dbReference>
<dbReference type="GO" id="GO:0042730">
    <property type="term" value="P:fibrinolysis"/>
    <property type="evidence" value="ECO:0007669"/>
    <property type="project" value="TreeGrafter"/>
</dbReference>
<comment type="subcellular location">
    <subcellularLocation>
        <location evidence="1">Secreted</location>
    </subcellularLocation>
</comment>
<dbReference type="Gene3D" id="3.90.215.10">
    <property type="entry name" value="Gamma Fibrinogen, chain A, domain 1"/>
    <property type="match status" value="1"/>
</dbReference>
<accession>A0A8J4WY70</accession>
<dbReference type="GO" id="GO:0034116">
    <property type="term" value="P:positive regulation of heterotypic cell-cell adhesion"/>
    <property type="evidence" value="ECO:0007669"/>
    <property type="project" value="TreeGrafter"/>
</dbReference>
<reference evidence="6" key="1">
    <citation type="submission" date="2020-07" db="EMBL/GenBank/DDBJ databases">
        <title>Clarias magur genome sequencing, assembly and annotation.</title>
        <authorList>
            <person name="Kushwaha B."/>
            <person name="Kumar R."/>
            <person name="Das P."/>
            <person name="Joshi C.G."/>
            <person name="Kumar D."/>
            <person name="Nagpure N.S."/>
            <person name="Pandey M."/>
            <person name="Agarwal S."/>
            <person name="Srivastava S."/>
            <person name="Singh M."/>
            <person name="Sahoo L."/>
            <person name="Jayasankar P."/>
            <person name="Meher P.K."/>
            <person name="Koringa P.G."/>
            <person name="Iquebal M.A."/>
            <person name="Das S.P."/>
            <person name="Bit A."/>
            <person name="Patnaik S."/>
            <person name="Patel N."/>
            <person name="Shah T.M."/>
            <person name="Hinsu A."/>
            <person name="Jena J.K."/>
        </authorList>
    </citation>
    <scope>NUCLEOTIDE SEQUENCE</scope>
    <source>
        <strain evidence="6">CIFAMagur01</strain>
        <tissue evidence="6">Testis</tissue>
    </source>
</reference>
<evidence type="ECO:0000256" key="4">
    <source>
        <dbReference type="ARBA" id="ARBA00023180"/>
    </source>
</evidence>
<dbReference type="OrthoDB" id="7725475at2759"/>